<dbReference type="Proteomes" id="UP000092666">
    <property type="component" value="Unassembled WGS sequence"/>
</dbReference>
<sequence length="372" mass="41574">MSSVEIAAIDGSMSSLSFRPSPAHHQLASIPSPSTESNSLHPLSAIHPHLLDILRHSSPALFVRVSKAFYDDLVPIIYRHIRLTEENVWRVLERSECRRKAEALGKVKELEVDLEALRALAMGRSKGALTRPSSEGLSDAVGDVRVVSTFAEHAQSAHQTTGHPMDRPFSNVETLHLPWSMINTLSAEMHSTDSDSDAGSEVDASATSTLHSSALSQTLAKYVRASAIHLDLRGLVTTSYWALDSVITTLLSRSIGIADQHQRRISLELEITLPPESPERGYIPHRLSVPSIIRFRPHPLARNEHYARVIRDHHDVHTSRDWWPAIEYWVDDSPGMREELEKMIEARIRVHPDLVMDEIDGGVLRQVQVNKS</sequence>
<accession>A0A1B9GRU5</accession>
<gene>
    <name evidence="1" type="ORF">I316_04473</name>
</gene>
<reference evidence="1 2" key="1">
    <citation type="submission" date="2013-07" db="EMBL/GenBank/DDBJ databases">
        <title>The Genome Sequence of Cryptococcus heveanensis BCC8398.</title>
        <authorList>
            <consortium name="The Broad Institute Genome Sequencing Platform"/>
            <person name="Cuomo C."/>
            <person name="Litvintseva A."/>
            <person name="Chen Y."/>
            <person name="Heitman J."/>
            <person name="Sun S."/>
            <person name="Springer D."/>
            <person name="Dromer F."/>
            <person name="Young S.K."/>
            <person name="Zeng Q."/>
            <person name="Gargeya S."/>
            <person name="Fitzgerald M."/>
            <person name="Abouelleil A."/>
            <person name="Alvarado L."/>
            <person name="Berlin A.M."/>
            <person name="Chapman S.B."/>
            <person name="Dewar J."/>
            <person name="Goldberg J."/>
            <person name="Griggs A."/>
            <person name="Gujja S."/>
            <person name="Hansen M."/>
            <person name="Howarth C."/>
            <person name="Imamovic A."/>
            <person name="Larimer J."/>
            <person name="McCowan C."/>
            <person name="Murphy C."/>
            <person name="Pearson M."/>
            <person name="Priest M."/>
            <person name="Roberts A."/>
            <person name="Saif S."/>
            <person name="Shea T."/>
            <person name="Sykes S."/>
            <person name="Wortman J."/>
            <person name="Nusbaum C."/>
            <person name="Birren B."/>
        </authorList>
    </citation>
    <scope>NUCLEOTIDE SEQUENCE [LARGE SCALE GENOMIC DNA]</scope>
    <source>
        <strain evidence="1 2">BCC8398</strain>
    </source>
</reference>
<evidence type="ECO:0000313" key="2">
    <source>
        <dbReference type="Proteomes" id="UP000092666"/>
    </source>
</evidence>
<name>A0A1B9GRU5_9TREE</name>
<protein>
    <submittedName>
        <fullName evidence="1">Uncharacterized protein</fullName>
    </submittedName>
</protein>
<keyword evidence="2" id="KW-1185">Reference proteome</keyword>
<proteinExistence type="predicted"/>
<dbReference type="AlphaFoldDB" id="A0A1B9GRU5"/>
<dbReference type="EMBL" id="KI669503">
    <property type="protein sequence ID" value="OCF33761.1"/>
    <property type="molecule type" value="Genomic_DNA"/>
</dbReference>
<reference evidence="2" key="2">
    <citation type="submission" date="2013-12" db="EMBL/GenBank/DDBJ databases">
        <title>Evolution of pathogenesis and genome organization in the Tremellales.</title>
        <authorList>
            <person name="Cuomo C."/>
            <person name="Litvintseva A."/>
            <person name="Heitman J."/>
            <person name="Chen Y."/>
            <person name="Sun S."/>
            <person name="Springer D."/>
            <person name="Dromer F."/>
            <person name="Young S."/>
            <person name="Zeng Q."/>
            <person name="Chapman S."/>
            <person name="Gujja S."/>
            <person name="Saif S."/>
            <person name="Birren B."/>
        </authorList>
    </citation>
    <scope>NUCLEOTIDE SEQUENCE [LARGE SCALE GENOMIC DNA]</scope>
    <source>
        <strain evidence="2">BCC8398</strain>
    </source>
</reference>
<evidence type="ECO:0000313" key="1">
    <source>
        <dbReference type="EMBL" id="OCF33761.1"/>
    </source>
</evidence>
<organism evidence="1 2">
    <name type="scientific">Kwoniella heveanensis BCC8398</name>
    <dbReference type="NCBI Taxonomy" id="1296120"/>
    <lineage>
        <taxon>Eukaryota</taxon>
        <taxon>Fungi</taxon>
        <taxon>Dikarya</taxon>
        <taxon>Basidiomycota</taxon>
        <taxon>Agaricomycotina</taxon>
        <taxon>Tremellomycetes</taxon>
        <taxon>Tremellales</taxon>
        <taxon>Cryptococcaceae</taxon>
        <taxon>Kwoniella</taxon>
    </lineage>
</organism>
<dbReference type="OrthoDB" id="2564941at2759"/>